<accession>A0A939DQ53</accession>
<evidence type="ECO:0000313" key="3">
    <source>
        <dbReference type="Proteomes" id="UP000664654"/>
    </source>
</evidence>
<evidence type="ECO:0000313" key="2">
    <source>
        <dbReference type="EMBL" id="MBN7825881.1"/>
    </source>
</evidence>
<keyword evidence="3" id="KW-1185">Reference proteome</keyword>
<feature type="domain" description="DUF2489" evidence="1">
    <location>
        <begin position="18"/>
        <end position="141"/>
    </location>
</feature>
<dbReference type="AlphaFoldDB" id="A0A939DQ53"/>
<sequence>MSEILLVSLLSLAFLIVASLALYAGRLLFLLKRQNQQEKGNRLRREAHIRQSIRTIALAVEQQQCDLSEASIRLCVLMENLSDREDYAALYPALHELYSRVSHMPTHDAWKALSKADRRRMEMERQEHETELESRILKETHLLKQRV</sequence>
<dbReference type="RefSeq" id="WP_206573985.1">
    <property type="nucleotide sequence ID" value="NZ_JAFKCV010000005.1"/>
</dbReference>
<proteinExistence type="predicted"/>
<protein>
    <submittedName>
        <fullName evidence="2">DUF2489 domain-containing protein</fullName>
    </submittedName>
</protein>
<dbReference type="Proteomes" id="UP000664654">
    <property type="component" value="Unassembled WGS sequence"/>
</dbReference>
<name>A0A939DQ53_9ALTE</name>
<reference evidence="2" key="1">
    <citation type="submission" date="2021-03" db="EMBL/GenBank/DDBJ databases">
        <title>novel species isolated from a fishpond in China.</title>
        <authorList>
            <person name="Lu H."/>
            <person name="Cai Z."/>
        </authorList>
    </citation>
    <scope>NUCLEOTIDE SEQUENCE</scope>
    <source>
        <strain evidence="2">JCM 30855</strain>
    </source>
</reference>
<dbReference type="InterPro" id="IPR019617">
    <property type="entry name" value="DUF2489"/>
</dbReference>
<gene>
    <name evidence="2" type="ORF">J0A66_11645</name>
</gene>
<comment type="caution">
    <text evidence="2">The sequence shown here is derived from an EMBL/GenBank/DDBJ whole genome shotgun (WGS) entry which is preliminary data.</text>
</comment>
<organism evidence="2 3">
    <name type="scientific">Bowmanella dokdonensis</name>
    <dbReference type="NCBI Taxonomy" id="751969"/>
    <lineage>
        <taxon>Bacteria</taxon>
        <taxon>Pseudomonadati</taxon>
        <taxon>Pseudomonadota</taxon>
        <taxon>Gammaproteobacteria</taxon>
        <taxon>Alteromonadales</taxon>
        <taxon>Alteromonadaceae</taxon>
        <taxon>Bowmanella</taxon>
    </lineage>
</organism>
<evidence type="ECO:0000259" key="1">
    <source>
        <dbReference type="Pfam" id="PF10675"/>
    </source>
</evidence>
<dbReference type="EMBL" id="JAFKCV010000005">
    <property type="protein sequence ID" value="MBN7825881.1"/>
    <property type="molecule type" value="Genomic_DNA"/>
</dbReference>
<dbReference type="Pfam" id="PF10675">
    <property type="entry name" value="DUF2489"/>
    <property type="match status" value="1"/>
</dbReference>